<reference evidence="6 7" key="1">
    <citation type="submission" date="2023-03" db="EMBL/GenBank/DDBJ databases">
        <title>Draft genome sequence of Thalassotalea insulae KCTC 62186T.</title>
        <authorList>
            <person name="Sawabe T."/>
        </authorList>
    </citation>
    <scope>NUCLEOTIDE SEQUENCE [LARGE SCALE GENOMIC DNA]</scope>
    <source>
        <strain evidence="6 7">KCTC 62186</strain>
    </source>
</reference>
<keyword evidence="3" id="KW-0238">DNA-binding</keyword>
<feature type="domain" description="HTH lysR-type" evidence="5">
    <location>
        <begin position="4"/>
        <end position="61"/>
    </location>
</feature>
<dbReference type="InterPro" id="IPR005119">
    <property type="entry name" value="LysR_subst-bd"/>
</dbReference>
<dbReference type="Gene3D" id="1.10.10.10">
    <property type="entry name" value="Winged helix-like DNA-binding domain superfamily/Winged helix DNA-binding domain"/>
    <property type="match status" value="1"/>
</dbReference>
<evidence type="ECO:0000313" key="6">
    <source>
        <dbReference type="EMBL" id="GLX77117.1"/>
    </source>
</evidence>
<dbReference type="Pfam" id="PF00126">
    <property type="entry name" value="HTH_1"/>
    <property type="match status" value="1"/>
</dbReference>
<dbReference type="SUPFAM" id="SSF53850">
    <property type="entry name" value="Periplasmic binding protein-like II"/>
    <property type="match status" value="1"/>
</dbReference>
<accession>A0ABQ6GRA2</accession>
<evidence type="ECO:0000256" key="1">
    <source>
        <dbReference type="ARBA" id="ARBA00009437"/>
    </source>
</evidence>
<comment type="similarity">
    <text evidence="1">Belongs to the LysR transcriptional regulatory family.</text>
</comment>
<dbReference type="SUPFAM" id="SSF46785">
    <property type="entry name" value="Winged helix' DNA-binding domain"/>
    <property type="match status" value="1"/>
</dbReference>
<dbReference type="InterPro" id="IPR036388">
    <property type="entry name" value="WH-like_DNA-bd_sf"/>
</dbReference>
<dbReference type="Proteomes" id="UP001157186">
    <property type="component" value="Unassembled WGS sequence"/>
</dbReference>
<organism evidence="6 7">
    <name type="scientific">Thalassotalea insulae</name>
    <dbReference type="NCBI Taxonomy" id="2056778"/>
    <lineage>
        <taxon>Bacteria</taxon>
        <taxon>Pseudomonadati</taxon>
        <taxon>Pseudomonadota</taxon>
        <taxon>Gammaproteobacteria</taxon>
        <taxon>Alteromonadales</taxon>
        <taxon>Colwelliaceae</taxon>
        <taxon>Thalassotalea</taxon>
    </lineage>
</organism>
<evidence type="ECO:0000256" key="3">
    <source>
        <dbReference type="ARBA" id="ARBA00023125"/>
    </source>
</evidence>
<keyword evidence="4" id="KW-0804">Transcription</keyword>
<sequence>MRLPPLKSLQVFLAAAQQQSFKCAAEQLHVTQAAVSQQIRLLERFFDTPLFDRENNQTRLNAKGQLLFPYIEKAFEQMTLGVNAVISEPNPFSLRISALHSVTSLLLVPKISDFQQQNPDLNVQFSPNNKLDLFQGDGVDIAIRRGLGQYPGLESHKLIDDAIVLVASPLLLSTIKQELNAIFSLPLLEDISSDIQEAITACCSTFGINKAQLHIKLSTTDALPIVQQALAGQGIAFVSKVLVKQYIKQGQLVNVLDYAYDNPRTLYLVAPPHHFLWPKVKRFEKWLRAAFAAL</sequence>
<dbReference type="RefSeq" id="WP_284242950.1">
    <property type="nucleotide sequence ID" value="NZ_BSST01000001.1"/>
</dbReference>
<protein>
    <submittedName>
        <fullName evidence="6">LysR family transcriptional regulator</fullName>
    </submittedName>
</protein>
<dbReference type="InterPro" id="IPR000847">
    <property type="entry name" value="LysR_HTH_N"/>
</dbReference>
<evidence type="ECO:0000259" key="5">
    <source>
        <dbReference type="PROSITE" id="PS50931"/>
    </source>
</evidence>
<evidence type="ECO:0000256" key="4">
    <source>
        <dbReference type="ARBA" id="ARBA00023163"/>
    </source>
</evidence>
<proteinExistence type="inferred from homology"/>
<keyword evidence="2" id="KW-0805">Transcription regulation</keyword>
<dbReference type="Gene3D" id="3.40.190.290">
    <property type="match status" value="1"/>
</dbReference>
<dbReference type="PANTHER" id="PTHR30537:SF26">
    <property type="entry name" value="GLYCINE CLEAVAGE SYSTEM TRANSCRIPTIONAL ACTIVATOR"/>
    <property type="match status" value="1"/>
</dbReference>
<comment type="caution">
    <text evidence="6">The sequence shown here is derived from an EMBL/GenBank/DDBJ whole genome shotgun (WGS) entry which is preliminary data.</text>
</comment>
<dbReference type="EMBL" id="BSST01000001">
    <property type="protein sequence ID" value="GLX77117.1"/>
    <property type="molecule type" value="Genomic_DNA"/>
</dbReference>
<name>A0ABQ6GRA2_9GAMM</name>
<dbReference type="InterPro" id="IPR036390">
    <property type="entry name" value="WH_DNA-bd_sf"/>
</dbReference>
<evidence type="ECO:0000313" key="7">
    <source>
        <dbReference type="Proteomes" id="UP001157186"/>
    </source>
</evidence>
<gene>
    <name evidence="6" type="ORF">tinsulaeT_04570</name>
</gene>
<dbReference type="PROSITE" id="PS50931">
    <property type="entry name" value="HTH_LYSR"/>
    <property type="match status" value="1"/>
</dbReference>
<dbReference type="PANTHER" id="PTHR30537">
    <property type="entry name" value="HTH-TYPE TRANSCRIPTIONAL REGULATOR"/>
    <property type="match status" value="1"/>
</dbReference>
<evidence type="ECO:0000256" key="2">
    <source>
        <dbReference type="ARBA" id="ARBA00023015"/>
    </source>
</evidence>
<dbReference type="Pfam" id="PF03466">
    <property type="entry name" value="LysR_substrate"/>
    <property type="match status" value="1"/>
</dbReference>
<dbReference type="PRINTS" id="PR00039">
    <property type="entry name" value="HTHLYSR"/>
</dbReference>
<dbReference type="InterPro" id="IPR058163">
    <property type="entry name" value="LysR-type_TF_proteobact-type"/>
</dbReference>
<keyword evidence="7" id="KW-1185">Reference proteome</keyword>